<dbReference type="SUPFAM" id="SSF161098">
    <property type="entry name" value="MetI-like"/>
    <property type="match status" value="1"/>
</dbReference>
<accession>A0A346Y030</accession>
<dbReference type="Proteomes" id="UP000264006">
    <property type="component" value="Chromosome"/>
</dbReference>
<dbReference type="Gene3D" id="1.10.3720.10">
    <property type="entry name" value="MetI-like"/>
    <property type="match status" value="1"/>
</dbReference>
<comment type="subcellular location">
    <subcellularLocation>
        <location evidence="6">Cell membrane</location>
        <topology evidence="6">Multi-pass membrane protein</topology>
    </subcellularLocation>
    <subcellularLocation>
        <location evidence="1">Membrane</location>
        <topology evidence="1">Multi-pass membrane protein</topology>
    </subcellularLocation>
</comment>
<dbReference type="GO" id="GO:0055085">
    <property type="term" value="P:transmembrane transport"/>
    <property type="evidence" value="ECO:0007669"/>
    <property type="project" value="InterPro"/>
</dbReference>
<dbReference type="KEGG" id="euz:DVS28_a3151"/>
<evidence type="ECO:0000256" key="5">
    <source>
        <dbReference type="ARBA" id="ARBA00023136"/>
    </source>
</evidence>
<feature type="transmembrane region" description="Helical" evidence="6">
    <location>
        <begin position="71"/>
        <end position="91"/>
    </location>
</feature>
<feature type="transmembrane region" description="Helical" evidence="6">
    <location>
        <begin position="97"/>
        <end position="116"/>
    </location>
</feature>
<dbReference type="EMBL" id="CP031165">
    <property type="protein sequence ID" value="AXV07827.1"/>
    <property type="molecule type" value="Genomic_DNA"/>
</dbReference>
<feature type="domain" description="ABC transmembrane type-1" evidence="7">
    <location>
        <begin position="33"/>
        <end position="218"/>
    </location>
</feature>
<keyword evidence="3 6" id="KW-0812">Transmembrane</keyword>
<evidence type="ECO:0000256" key="6">
    <source>
        <dbReference type="RuleBase" id="RU363032"/>
    </source>
</evidence>
<keyword evidence="9" id="KW-1185">Reference proteome</keyword>
<organism evidence="8 9">
    <name type="scientific">Euzebya pacifica</name>
    <dbReference type="NCBI Taxonomy" id="1608957"/>
    <lineage>
        <taxon>Bacteria</taxon>
        <taxon>Bacillati</taxon>
        <taxon>Actinomycetota</taxon>
        <taxon>Nitriliruptoria</taxon>
        <taxon>Euzebyales</taxon>
    </lineage>
</organism>
<dbReference type="Pfam" id="PF00528">
    <property type="entry name" value="BPD_transp_1"/>
    <property type="match status" value="1"/>
</dbReference>
<name>A0A346Y030_9ACTN</name>
<keyword evidence="4 6" id="KW-1133">Transmembrane helix</keyword>
<reference evidence="8 9" key="1">
    <citation type="submission" date="2018-09" db="EMBL/GenBank/DDBJ databases">
        <title>Complete genome sequence of Euzebya sp. DY32-46 isolated from seawater of Pacific Ocean.</title>
        <authorList>
            <person name="Xu L."/>
            <person name="Wu Y.-H."/>
            <person name="Xu X.-W."/>
        </authorList>
    </citation>
    <scope>NUCLEOTIDE SEQUENCE [LARGE SCALE GENOMIC DNA]</scope>
    <source>
        <strain evidence="8 9">DY32-46</strain>
    </source>
</reference>
<evidence type="ECO:0000313" key="8">
    <source>
        <dbReference type="EMBL" id="AXV07827.1"/>
    </source>
</evidence>
<evidence type="ECO:0000256" key="2">
    <source>
        <dbReference type="ARBA" id="ARBA00022448"/>
    </source>
</evidence>
<evidence type="ECO:0000256" key="3">
    <source>
        <dbReference type="ARBA" id="ARBA00022692"/>
    </source>
</evidence>
<protein>
    <submittedName>
        <fullName evidence="8">Glycine betaine ABC transport system permease protein</fullName>
    </submittedName>
</protein>
<evidence type="ECO:0000256" key="1">
    <source>
        <dbReference type="ARBA" id="ARBA00004141"/>
    </source>
</evidence>
<dbReference type="GO" id="GO:0031460">
    <property type="term" value="P:glycine betaine transport"/>
    <property type="evidence" value="ECO:0007669"/>
    <property type="project" value="TreeGrafter"/>
</dbReference>
<evidence type="ECO:0000313" key="9">
    <source>
        <dbReference type="Proteomes" id="UP000264006"/>
    </source>
</evidence>
<dbReference type="PROSITE" id="PS50928">
    <property type="entry name" value="ABC_TM1"/>
    <property type="match status" value="1"/>
</dbReference>
<comment type="similarity">
    <text evidence="6">Belongs to the binding-protein-dependent transport system permease family.</text>
</comment>
<feature type="transmembrane region" description="Helical" evidence="6">
    <location>
        <begin position="159"/>
        <end position="186"/>
    </location>
</feature>
<dbReference type="InterPro" id="IPR051204">
    <property type="entry name" value="ABC_transp_perm/SBD"/>
</dbReference>
<evidence type="ECO:0000259" key="7">
    <source>
        <dbReference type="PROSITE" id="PS50928"/>
    </source>
</evidence>
<dbReference type="PANTHER" id="PTHR30177">
    <property type="entry name" value="GLYCINE BETAINE/L-PROLINE TRANSPORT SYSTEM PERMEASE PROTEIN PROW"/>
    <property type="match status" value="1"/>
</dbReference>
<dbReference type="CDD" id="cd06261">
    <property type="entry name" value="TM_PBP2"/>
    <property type="match status" value="1"/>
</dbReference>
<dbReference type="InterPro" id="IPR035906">
    <property type="entry name" value="MetI-like_sf"/>
</dbReference>
<dbReference type="InterPro" id="IPR000515">
    <property type="entry name" value="MetI-like"/>
</dbReference>
<sequence>MLAQAAEQTLTEEILAWLRGEDFRSVDGIPQLIGDHLALSAAALGLACAVAIPLALFLAHGHRAPVLSINMANAFRAIPAFGLLLVAFQLGGFSLPLLVLVFALVGVAPIFANAYIGVRQVDPEIVDAAVGMGLTGRQVLMEVELPLASPVLMAGVRTAAVNIVATVTLAAVVGFGGLGFPIIAGLNRGLQFSSSARTLAIGGALLVALLSIGTEAVLGLVQARIVPEGLRLRDAAREARAEAVTEPTLRTEPSP</sequence>
<dbReference type="GO" id="GO:0005886">
    <property type="term" value="C:plasma membrane"/>
    <property type="evidence" value="ECO:0007669"/>
    <property type="project" value="UniProtKB-SubCell"/>
</dbReference>
<keyword evidence="2 6" id="KW-0813">Transport</keyword>
<keyword evidence="5 6" id="KW-0472">Membrane</keyword>
<dbReference type="PANTHER" id="PTHR30177:SF33">
    <property type="entry name" value="POSSIBLE OSMOPROTECTANT (GLYCINE BETAINE_CARNITINE_CHOLINE_L-PROLINE) TRANSPORT INTEGRAL MEMBRANE PROTEIN ABC TRANSPORTER PROZ"/>
    <property type="match status" value="1"/>
</dbReference>
<proteinExistence type="inferred from homology"/>
<feature type="transmembrane region" description="Helical" evidence="6">
    <location>
        <begin position="198"/>
        <end position="221"/>
    </location>
</feature>
<dbReference type="AlphaFoldDB" id="A0A346Y030"/>
<feature type="transmembrane region" description="Helical" evidence="6">
    <location>
        <begin position="37"/>
        <end position="59"/>
    </location>
</feature>
<gene>
    <name evidence="8" type="ORF">DVS28_a3151</name>
</gene>
<evidence type="ECO:0000256" key="4">
    <source>
        <dbReference type="ARBA" id="ARBA00022989"/>
    </source>
</evidence>